<evidence type="ECO:0000259" key="10">
    <source>
        <dbReference type="Pfam" id="PF08799"/>
    </source>
</evidence>
<keyword evidence="5" id="KW-0747">Spliceosome</keyword>
<evidence type="ECO:0000256" key="1">
    <source>
        <dbReference type="ARBA" id="ARBA00004123"/>
    </source>
</evidence>
<dbReference type="GO" id="GO:0046540">
    <property type="term" value="C:U4/U6 x U5 tri-snRNP complex"/>
    <property type="evidence" value="ECO:0007669"/>
    <property type="project" value="TreeGrafter"/>
</dbReference>
<dbReference type="Proteomes" id="UP000078046">
    <property type="component" value="Unassembled WGS sequence"/>
</dbReference>
<evidence type="ECO:0000259" key="9">
    <source>
        <dbReference type="Pfam" id="PF02840"/>
    </source>
</evidence>
<feature type="domain" description="Prp18" evidence="9">
    <location>
        <begin position="574"/>
        <end position="717"/>
    </location>
</feature>
<dbReference type="InterPro" id="IPR036285">
    <property type="entry name" value="PRP4-like_sf"/>
</dbReference>
<accession>A0A177BBA9</accession>
<dbReference type="PANTHER" id="PTHR13007">
    <property type="entry name" value="PRE-MRNA SPLICING FACTOR-RELATED"/>
    <property type="match status" value="1"/>
</dbReference>
<dbReference type="InterPro" id="IPR014906">
    <property type="entry name" value="PRP4-like"/>
</dbReference>
<evidence type="ECO:0000256" key="8">
    <source>
        <dbReference type="ARBA" id="ARBA00031388"/>
    </source>
</evidence>
<evidence type="ECO:0000256" key="7">
    <source>
        <dbReference type="ARBA" id="ARBA00023242"/>
    </source>
</evidence>
<dbReference type="EMBL" id="LWCA01000048">
    <property type="protein sequence ID" value="OAF71485.1"/>
    <property type="molecule type" value="Genomic_DNA"/>
</dbReference>
<keyword evidence="4" id="KW-0507">mRNA processing</keyword>
<evidence type="ECO:0000256" key="3">
    <source>
        <dbReference type="ARBA" id="ARBA00018242"/>
    </source>
</evidence>
<keyword evidence="7" id="KW-0539">Nucleus</keyword>
<protein>
    <recommendedName>
        <fullName evidence="3">Pre-mRNA-splicing factor 18</fullName>
    </recommendedName>
    <alternativeName>
        <fullName evidence="8">PRP18 homolog</fullName>
    </alternativeName>
</protein>
<dbReference type="InterPro" id="IPR039979">
    <property type="entry name" value="PRPF18"/>
</dbReference>
<dbReference type="Pfam" id="PF08799">
    <property type="entry name" value="PRP4"/>
    <property type="match status" value="1"/>
</dbReference>
<dbReference type="SUPFAM" id="SSF47938">
    <property type="entry name" value="Functional domain of the splicing factor Prp18"/>
    <property type="match status" value="1"/>
</dbReference>
<evidence type="ECO:0000313" key="12">
    <source>
        <dbReference type="Proteomes" id="UP000078046"/>
    </source>
</evidence>
<comment type="similarity">
    <text evidence="2">Belongs to the PRP18 family.</text>
</comment>
<evidence type="ECO:0000256" key="4">
    <source>
        <dbReference type="ARBA" id="ARBA00022664"/>
    </source>
</evidence>
<dbReference type="PANTHER" id="PTHR13007:SF19">
    <property type="entry name" value="PRE-MRNA-SPLICING FACTOR 18"/>
    <property type="match status" value="1"/>
</dbReference>
<comment type="caution">
    <text evidence="11">The sequence shown here is derived from an EMBL/GenBank/DDBJ whole genome shotgun (WGS) entry which is preliminary data.</text>
</comment>
<organism evidence="11 12">
    <name type="scientific">Intoshia linei</name>
    <dbReference type="NCBI Taxonomy" id="1819745"/>
    <lineage>
        <taxon>Eukaryota</taxon>
        <taxon>Metazoa</taxon>
        <taxon>Spiralia</taxon>
        <taxon>Lophotrochozoa</taxon>
        <taxon>Mesozoa</taxon>
        <taxon>Orthonectida</taxon>
        <taxon>Rhopaluridae</taxon>
        <taxon>Intoshia</taxon>
    </lineage>
</organism>
<comment type="subcellular location">
    <subcellularLocation>
        <location evidence="1">Nucleus</location>
    </subcellularLocation>
</comment>
<dbReference type="GO" id="GO:0000350">
    <property type="term" value="P:generation of catalytic spliceosome for second transesterification step"/>
    <property type="evidence" value="ECO:0007669"/>
    <property type="project" value="TreeGrafter"/>
</dbReference>
<dbReference type="OrthoDB" id="10261918at2759"/>
<dbReference type="SUPFAM" id="SSF158230">
    <property type="entry name" value="PRP4-like"/>
    <property type="match status" value="1"/>
</dbReference>
<dbReference type="GO" id="GO:0071021">
    <property type="term" value="C:U2-type post-spliceosomal complex"/>
    <property type="evidence" value="ECO:0007669"/>
    <property type="project" value="TreeGrafter"/>
</dbReference>
<keyword evidence="12" id="KW-1185">Reference proteome</keyword>
<evidence type="ECO:0000256" key="5">
    <source>
        <dbReference type="ARBA" id="ARBA00022728"/>
    </source>
</evidence>
<dbReference type="GO" id="GO:0005682">
    <property type="term" value="C:U5 snRNP"/>
    <property type="evidence" value="ECO:0007669"/>
    <property type="project" value="TreeGrafter"/>
</dbReference>
<evidence type="ECO:0000256" key="2">
    <source>
        <dbReference type="ARBA" id="ARBA00008137"/>
    </source>
</evidence>
<dbReference type="Gene3D" id="1.20.940.10">
    <property type="entry name" value="Functional domain of the splicing factor Prp18"/>
    <property type="match status" value="1"/>
</dbReference>
<dbReference type="Pfam" id="PF02840">
    <property type="entry name" value="Prp18"/>
    <property type="match status" value="1"/>
</dbReference>
<dbReference type="InterPro" id="IPR004098">
    <property type="entry name" value="Prp18"/>
</dbReference>
<name>A0A177BBA9_9BILA</name>
<keyword evidence="6" id="KW-0508">mRNA splicing</keyword>
<feature type="domain" description="Pre-mRNA processing factor 4 (PRP4)-like" evidence="10">
    <location>
        <begin position="463"/>
        <end position="488"/>
    </location>
</feature>
<dbReference type="AlphaFoldDB" id="A0A177BBA9"/>
<reference evidence="11 12" key="1">
    <citation type="submission" date="2016-04" db="EMBL/GenBank/DDBJ databases">
        <title>The genome of Intoshia linei affirms orthonectids as highly simplified spiralians.</title>
        <authorList>
            <person name="Mikhailov K.V."/>
            <person name="Slusarev G.S."/>
            <person name="Nikitin M.A."/>
            <person name="Logacheva M.D."/>
            <person name="Penin A."/>
            <person name="Aleoshin V."/>
            <person name="Panchin Y.V."/>
        </authorList>
    </citation>
    <scope>NUCLEOTIDE SEQUENCE [LARGE SCALE GENOMIC DNA]</scope>
    <source>
        <strain evidence="11">Intl2013</strain>
        <tissue evidence="11">Whole animal</tissue>
    </source>
</reference>
<gene>
    <name evidence="11" type="ORF">A3Q56_00750</name>
</gene>
<evidence type="ECO:0000313" key="11">
    <source>
        <dbReference type="EMBL" id="OAF71485.1"/>
    </source>
</evidence>
<sequence length="731" mass="85235">MDSSISNINKNLKNGYNQLHSLKRYKSTGDIRYHHVPQNYKCKPSKKINSVDMVFDLYKESTCTYDNSVDLNFEKYENMSLSSDSTYRNSDHSYTTKVQYTQFGLDKYEFNYEDEIDVDQDVDYESSETIFNDYTPGMSEYLTSLDMFNESDLNLSFDSLSLNLTNKSHTSNHNSNSLHFVHLIDKLNEIPEDIDNIKEIKKSIHNIESIIKKIPSNSDSYDNLEIMEKAVLKKKKCTIIYNFIKDYVEIDSYLNLALSCHDSGVFTDDESNDSKISSKKLDEIRDKMLVLLSISENAKNVGINISNWNEKITDLYLKINDLDTKTKKPISETYLPNILFRFEEQIKPPTLKIIKTSIESEENYFPSKPIFGNLIDSYLIHLNAYKYMEDLLKIVNEKTKELKKIKKSEYGAKTVRLSNLKRKAEENEIKEKSHGKYDNYKKDKNSTDQIIGKVPGPRELYLRLRERDEPIILFGETSRESYQRLLNLESKNSDNIGGYSNDMRKAMQQVSEQNMQTLLGTKPDDSFNESISVDKVTKNQFLIEAESVKISDIQKIISSPNINKVKRNEAIYLFCLYIIKLWDQSLIKQENLKQDTFTEEKDVRINRILFRQTFTYIEPLLRMLKNRNTPTDICESLFEIIFNCVNRDYIKAYDSYVQMAIGNAPWPIGVTMVGIHARKGREKINARNVAHVLNNEQQRKYIQALKRLMTKCQHFMPTDPSKSNEYHSTVQ</sequence>
<dbReference type="Gene3D" id="4.10.280.110">
    <property type="entry name" value="Pre-mRNA processing factor 4 domain"/>
    <property type="match status" value="1"/>
</dbReference>
<evidence type="ECO:0000256" key="6">
    <source>
        <dbReference type="ARBA" id="ARBA00023187"/>
    </source>
</evidence>
<proteinExistence type="inferred from homology"/>